<dbReference type="InterPro" id="IPR007627">
    <property type="entry name" value="RNA_pol_sigma70_r2"/>
</dbReference>
<dbReference type="Gene3D" id="1.10.1740.10">
    <property type="match status" value="1"/>
</dbReference>
<evidence type="ECO:0000256" key="3">
    <source>
        <dbReference type="ARBA" id="ARBA00023082"/>
    </source>
</evidence>
<evidence type="ECO:0000256" key="5">
    <source>
        <dbReference type="ARBA" id="ARBA00023163"/>
    </source>
</evidence>
<feature type="domain" description="RNA polymerase sigma-70 region 4" evidence="7">
    <location>
        <begin position="107"/>
        <end position="156"/>
    </location>
</feature>
<evidence type="ECO:0000259" key="6">
    <source>
        <dbReference type="Pfam" id="PF04542"/>
    </source>
</evidence>
<evidence type="ECO:0000256" key="4">
    <source>
        <dbReference type="ARBA" id="ARBA00023125"/>
    </source>
</evidence>
<evidence type="ECO:0000256" key="2">
    <source>
        <dbReference type="ARBA" id="ARBA00023015"/>
    </source>
</evidence>
<name>A0ABQ5QQS3_9ACTN</name>
<dbReference type="InterPro" id="IPR013325">
    <property type="entry name" value="RNA_pol_sigma_r2"/>
</dbReference>
<keyword evidence="5" id="KW-0804">Transcription</keyword>
<dbReference type="Proteomes" id="UP001144280">
    <property type="component" value="Unassembled WGS sequence"/>
</dbReference>
<dbReference type="CDD" id="cd06171">
    <property type="entry name" value="Sigma70_r4"/>
    <property type="match status" value="1"/>
</dbReference>
<proteinExistence type="inferred from homology"/>
<evidence type="ECO:0000256" key="1">
    <source>
        <dbReference type="ARBA" id="ARBA00010641"/>
    </source>
</evidence>
<dbReference type="InterPro" id="IPR014325">
    <property type="entry name" value="RNA_pol_sigma-E_actinobac"/>
</dbReference>
<reference evidence="8" key="1">
    <citation type="submission" date="2022-12" db="EMBL/GenBank/DDBJ databases">
        <title>New Phytohabitans aurantiacus sp. RD004123 nov., an actinomycete isolated from soil.</title>
        <authorList>
            <person name="Triningsih D.W."/>
            <person name="Harunari E."/>
            <person name="Igarashi Y."/>
        </authorList>
    </citation>
    <scope>NUCLEOTIDE SEQUENCE</scope>
    <source>
        <strain evidence="8">RD004123</strain>
    </source>
</reference>
<dbReference type="InterPro" id="IPR007630">
    <property type="entry name" value="RNA_pol_sigma70_r4"/>
</dbReference>
<keyword evidence="3" id="KW-0731">Sigma factor</keyword>
<gene>
    <name evidence="8" type="ORF">Pa4123_22020</name>
</gene>
<comment type="similarity">
    <text evidence="1">Belongs to the sigma-70 factor family. ECF subfamily.</text>
</comment>
<keyword evidence="2" id="KW-0805">Transcription regulation</keyword>
<organism evidence="8 9">
    <name type="scientific">Phytohabitans aurantiacus</name>
    <dbReference type="NCBI Taxonomy" id="3016789"/>
    <lineage>
        <taxon>Bacteria</taxon>
        <taxon>Bacillati</taxon>
        <taxon>Actinomycetota</taxon>
        <taxon>Actinomycetes</taxon>
        <taxon>Micromonosporales</taxon>
        <taxon>Micromonosporaceae</taxon>
    </lineage>
</organism>
<keyword evidence="4" id="KW-0238">DNA-binding</keyword>
<dbReference type="SUPFAM" id="SSF88659">
    <property type="entry name" value="Sigma3 and sigma4 domains of RNA polymerase sigma factors"/>
    <property type="match status" value="1"/>
</dbReference>
<dbReference type="PANTHER" id="PTHR43133">
    <property type="entry name" value="RNA POLYMERASE ECF-TYPE SIGMA FACTO"/>
    <property type="match status" value="1"/>
</dbReference>
<protein>
    <submittedName>
        <fullName evidence="8">DNA-directed RNA polymerase sigma-70 factor</fullName>
    </submittedName>
</protein>
<dbReference type="NCBIfam" id="TIGR02983">
    <property type="entry name" value="SigE-fam_strep"/>
    <property type="match status" value="1"/>
</dbReference>
<dbReference type="InterPro" id="IPR036388">
    <property type="entry name" value="WH-like_DNA-bd_sf"/>
</dbReference>
<dbReference type="Gene3D" id="1.10.10.10">
    <property type="entry name" value="Winged helix-like DNA-binding domain superfamily/Winged helix DNA-binding domain"/>
    <property type="match status" value="1"/>
</dbReference>
<dbReference type="InterPro" id="IPR014284">
    <property type="entry name" value="RNA_pol_sigma-70_dom"/>
</dbReference>
<feature type="domain" description="RNA polymerase sigma-70 region 2" evidence="6">
    <location>
        <begin position="16"/>
        <end position="78"/>
    </location>
</feature>
<evidence type="ECO:0000313" key="8">
    <source>
        <dbReference type="EMBL" id="GLH96928.1"/>
    </source>
</evidence>
<dbReference type="Pfam" id="PF04542">
    <property type="entry name" value="Sigma70_r2"/>
    <property type="match status" value="1"/>
</dbReference>
<accession>A0ABQ5QQS3</accession>
<dbReference type="InterPro" id="IPR039425">
    <property type="entry name" value="RNA_pol_sigma-70-like"/>
</dbReference>
<dbReference type="GO" id="GO:0000428">
    <property type="term" value="C:DNA-directed RNA polymerase complex"/>
    <property type="evidence" value="ECO:0007669"/>
    <property type="project" value="UniProtKB-KW"/>
</dbReference>
<dbReference type="RefSeq" id="WP_281894289.1">
    <property type="nucleotide sequence ID" value="NZ_BSDI01000007.1"/>
</dbReference>
<keyword evidence="9" id="KW-1185">Reference proteome</keyword>
<dbReference type="NCBIfam" id="TIGR02937">
    <property type="entry name" value="sigma70-ECF"/>
    <property type="match status" value="1"/>
</dbReference>
<evidence type="ECO:0000259" key="7">
    <source>
        <dbReference type="Pfam" id="PF04545"/>
    </source>
</evidence>
<comment type="caution">
    <text evidence="8">The sequence shown here is derived from an EMBL/GenBank/DDBJ whole genome shotgun (WGS) entry which is preliminary data.</text>
</comment>
<dbReference type="SUPFAM" id="SSF88946">
    <property type="entry name" value="Sigma2 domain of RNA polymerase sigma factors"/>
    <property type="match status" value="1"/>
</dbReference>
<dbReference type="EMBL" id="BSDI01000007">
    <property type="protein sequence ID" value="GLH96928.1"/>
    <property type="molecule type" value="Genomic_DNA"/>
</dbReference>
<evidence type="ECO:0000313" key="9">
    <source>
        <dbReference type="Proteomes" id="UP001144280"/>
    </source>
</evidence>
<sequence length="170" mass="19198">MRDTDAAFDAFVVTRAPALLRYGYVLSGNPHDAADLAQEALARLGTAWSRVQRKGDPEGYVRTTMARLHISWWRRRRRESLVGEVPERGYADPGLDEVEVDPGLWRALADLPARQRAVLVLRYYELHTDEEIATLLGISRSTVRGYAFRALETLRASWQDRSRSTAGGAR</sequence>
<dbReference type="Pfam" id="PF04545">
    <property type="entry name" value="Sigma70_r4"/>
    <property type="match status" value="1"/>
</dbReference>
<dbReference type="PANTHER" id="PTHR43133:SF50">
    <property type="entry name" value="ECF RNA POLYMERASE SIGMA FACTOR SIGM"/>
    <property type="match status" value="1"/>
</dbReference>
<keyword evidence="8" id="KW-0240">DNA-directed RNA polymerase</keyword>
<dbReference type="InterPro" id="IPR013324">
    <property type="entry name" value="RNA_pol_sigma_r3/r4-like"/>
</dbReference>